<dbReference type="PRINTS" id="PR00449">
    <property type="entry name" value="RASTRNSFRMNG"/>
</dbReference>
<gene>
    <name evidence="6" type="ORF">OS493_024463</name>
</gene>
<dbReference type="EMBL" id="MU827796">
    <property type="protein sequence ID" value="KAJ7328547.1"/>
    <property type="molecule type" value="Genomic_DNA"/>
</dbReference>
<evidence type="ECO:0000256" key="1">
    <source>
        <dbReference type="ARBA" id="ARBA00008344"/>
    </source>
</evidence>
<evidence type="ECO:0000256" key="5">
    <source>
        <dbReference type="SAM" id="MobiDB-lite"/>
    </source>
</evidence>
<comment type="caution">
    <text evidence="6">The sequence shown here is derived from an EMBL/GenBank/DDBJ whole genome shotgun (WGS) entry which is preliminary data.</text>
</comment>
<comment type="catalytic activity">
    <reaction evidence="4">
        <text>GTP + H2O = GDP + phosphate + H(+)</text>
        <dbReference type="Rhea" id="RHEA:19669"/>
        <dbReference type="ChEBI" id="CHEBI:15377"/>
        <dbReference type="ChEBI" id="CHEBI:15378"/>
        <dbReference type="ChEBI" id="CHEBI:37565"/>
        <dbReference type="ChEBI" id="CHEBI:43474"/>
        <dbReference type="ChEBI" id="CHEBI:58189"/>
        <dbReference type="EC" id="3.6.5.2"/>
    </reaction>
</comment>
<protein>
    <recommendedName>
        <fullName evidence="2">small monomeric GTPase</fullName>
        <ecNumber evidence="2">3.6.5.2</ecNumber>
    </recommendedName>
</protein>
<dbReference type="InterPro" id="IPR027417">
    <property type="entry name" value="P-loop_NTPase"/>
</dbReference>
<feature type="compositionally biased region" description="Polar residues" evidence="5">
    <location>
        <begin position="250"/>
        <end position="260"/>
    </location>
</feature>
<dbReference type="AlphaFoldDB" id="A0A9X0CDZ5"/>
<dbReference type="SUPFAM" id="SSF52540">
    <property type="entry name" value="P-loop containing nucleoside triphosphate hydrolases"/>
    <property type="match status" value="1"/>
</dbReference>
<accession>A0A9X0CDZ5</accession>
<dbReference type="SMART" id="SM00173">
    <property type="entry name" value="RAS"/>
    <property type="match status" value="1"/>
</dbReference>
<evidence type="ECO:0000256" key="4">
    <source>
        <dbReference type="ARBA" id="ARBA00048098"/>
    </source>
</evidence>
<evidence type="ECO:0000313" key="6">
    <source>
        <dbReference type="EMBL" id="KAJ7328547.1"/>
    </source>
</evidence>
<evidence type="ECO:0000256" key="2">
    <source>
        <dbReference type="ARBA" id="ARBA00011984"/>
    </source>
</evidence>
<dbReference type="GO" id="GO:0003925">
    <property type="term" value="F:G protein activity"/>
    <property type="evidence" value="ECO:0007669"/>
    <property type="project" value="UniProtKB-EC"/>
</dbReference>
<name>A0A9X0CDZ5_9CNID</name>
<evidence type="ECO:0000256" key="3">
    <source>
        <dbReference type="ARBA" id="ARBA00022801"/>
    </source>
</evidence>
<dbReference type="SMART" id="SM00175">
    <property type="entry name" value="RAB"/>
    <property type="match status" value="1"/>
</dbReference>
<dbReference type="Gene3D" id="3.40.50.300">
    <property type="entry name" value="P-loop containing nucleotide triphosphate hydrolases"/>
    <property type="match status" value="1"/>
</dbReference>
<comment type="similarity">
    <text evidence="1">Belongs to the small GTPase superfamily. Ras family.</text>
</comment>
<dbReference type="OrthoDB" id="18798at2759"/>
<dbReference type="InterPro" id="IPR051065">
    <property type="entry name" value="Ras-related_GTPase"/>
</dbReference>
<dbReference type="PROSITE" id="PS51419">
    <property type="entry name" value="RAB"/>
    <property type="match status" value="1"/>
</dbReference>
<reference evidence="6" key="1">
    <citation type="submission" date="2023-01" db="EMBL/GenBank/DDBJ databases">
        <title>Genome assembly of the deep-sea coral Lophelia pertusa.</title>
        <authorList>
            <person name="Herrera S."/>
            <person name="Cordes E."/>
        </authorList>
    </citation>
    <scope>NUCLEOTIDE SEQUENCE</scope>
    <source>
        <strain evidence="6">USNM1676648</strain>
        <tissue evidence="6">Polyp</tissue>
    </source>
</reference>
<dbReference type="InterPro" id="IPR001806">
    <property type="entry name" value="Small_GTPase"/>
</dbReference>
<dbReference type="EC" id="3.6.5.2" evidence="2"/>
<evidence type="ECO:0000313" key="7">
    <source>
        <dbReference type="Proteomes" id="UP001163046"/>
    </source>
</evidence>
<dbReference type="PROSITE" id="PS51421">
    <property type="entry name" value="RAS"/>
    <property type="match status" value="1"/>
</dbReference>
<organism evidence="6 7">
    <name type="scientific">Desmophyllum pertusum</name>
    <dbReference type="NCBI Taxonomy" id="174260"/>
    <lineage>
        <taxon>Eukaryota</taxon>
        <taxon>Metazoa</taxon>
        <taxon>Cnidaria</taxon>
        <taxon>Anthozoa</taxon>
        <taxon>Hexacorallia</taxon>
        <taxon>Scleractinia</taxon>
        <taxon>Caryophylliina</taxon>
        <taxon>Caryophylliidae</taxon>
        <taxon>Desmophyllum</taxon>
    </lineage>
</organism>
<sequence>MRKRRSGGHVHHHTLKTIRAVVLGKDGVGKSALTVRFLTRRFIGEYDTTLEATYRHHLLIDGQFVSLDIMDTAGKNSTEKMQMCISFAELFFVLYSTTDRTSFEEASLLARYILHDKSQCNTATIMIVATKSDLEHSRVVGEHEGQLLAKDLNCEFYQVSNSEGYLETQELLFDSLKRCLDKNKSSPLTRVKEGLVETAKSFRKRSLSHDVVTAESPRMMRSKSFSDADSIPEVIKPPSQEDLAQDGKNNRNSVASTASF</sequence>
<proteinExistence type="inferred from homology"/>
<dbReference type="Pfam" id="PF00071">
    <property type="entry name" value="Ras"/>
    <property type="match status" value="1"/>
</dbReference>
<dbReference type="PANTHER" id="PTHR45704">
    <property type="entry name" value="RAS-LIKE FAMILY MEMBER 11"/>
    <property type="match status" value="1"/>
</dbReference>
<dbReference type="InterPro" id="IPR005225">
    <property type="entry name" value="Small_GTP-bd"/>
</dbReference>
<dbReference type="SMART" id="SM00174">
    <property type="entry name" value="RHO"/>
    <property type="match status" value="1"/>
</dbReference>
<keyword evidence="3" id="KW-0378">Hydrolase</keyword>
<feature type="region of interest" description="Disordered" evidence="5">
    <location>
        <begin position="207"/>
        <end position="260"/>
    </location>
</feature>
<dbReference type="NCBIfam" id="TIGR00231">
    <property type="entry name" value="small_GTP"/>
    <property type="match status" value="1"/>
</dbReference>
<dbReference type="GO" id="GO:0005525">
    <property type="term" value="F:GTP binding"/>
    <property type="evidence" value="ECO:0007669"/>
    <property type="project" value="InterPro"/>
</dbReference>
<dbReference type="Proteomes" id="UP001163046">
    <property type="component" value="Unassembled WGS sequence"/>
</dbReference>
<keyword evidence="7" id="KW-1185">Reference proteome</keyword>